<dbReference type="AlphaFoldDB" id="A0A655BQZ3"/>
<reference evidence="2 3" key="1">
    <citation type="submission" date="2015-03" db="EMBL/GenBank/DDBJ databases">
        <authorList>
            <consortium name="Pathogen Informatics"/>
        </authorList>
    </citation>
    <scope>NUCLEOTIDE SEQUENCE [LARGE SCALE GENOMIC DNA]</scope>
    <source>
        <strain evidence="2 3">3476</strain>
    </source>
</reference>
<keyword evidence="1" id="KW-0472">Membrane</keyword>
<dbReference type="Proteomes" id="UP000039541">
    <property type="component" value="Unassembled WGS sequence"/>
</dbReference>
<evidence type="ECO:0000313" key="2">
    <source>
        <dbReference type="EMBL" id="CNT70545.1"/>
    </source>
</evidence>
<proteinExistence type="predicted"/>
<protein>
    <submittedName>
        <fullName evidence="2">Uncharacterized protein</fullName>
    </submittedName>
</protein>
<keyword evidence="1" id="KW-1133">Transmembrane helix</keyword>
<gene>
    <name evidence="2" type="ORF">ERS008202_00699</name>
</gene>
<organism evidence="2 3">
    <name type="scientific">Salmonella enterica subsp. enterica serovar Bovismorbificans</name>
    <dbReference type="NCBI Taxonomy" id="58097"/>
    <lineage>
        <taxon>Bacteria</taxon>
        <taxon>Pseudomonadati</taxon>
        <taxon>Pseudomonadota</taxon>
        <taxon>Gammaproteobacteria</taxon>
        <taxon>Enterobacterales</taxon>
        <taxon>Enterobacteriaceae</taxon>
        <taxon>Salmonella</taxon>
    </lineage>
</organism>
<name>A0A655BQZ3_SALET</name>
<evidence type="ECO:0000313" key="3">
    <source>
        <dbReference type="Proteomes" id="UP000039541"/>
    </source>
</evidence>
<sequence length="83" mass="9395">MLQGWGGGAENNRDLLAMGAIHCQIAGMVAPPFLLFIRAVVLFVDDNYAKIFKRRKQRGARADDNRRFAVFRFQPCRKTLAVV</sequence>
<dbReference type="EMBL" id="CQPC01000006">
    <property type="protein sequence ID" value="CNT70545.1"/>
    <property type="molecule type" value="Genomic_DNA"/>
</dbReference>
<keyword evidence="1" id="KW-0812">Transmembrane</keyword>
<feature type="transmembrane region" description="Helical" evidence="1">
    <location>
        <begin position="15"/>
        <end position="44"/>
    </location>
</feature>
<evidence type="ECO:0000256" key="1">
    <source>
        <dbReference type="SAM" id="Phobius"/>
    </source>
</evidence>
<accession>A0A655BQZ3</accession>